<comment type="caution">
    <text evidence="4">The sequence shown here is derived from an EMBL/GenBank/DDBJ whole genome shotgun (WGS) entry which is preliminary data.</text>
</comment>
<evidence type="ECO:0000259" key="3">
    <source>
        <dbReference type="Pfam" id="PF12571"/>
    </source>
</evidence>
<dbReference type="RefSeq" id="WP_096795846.1">
    <property type="nucleotide sequence ID" value="NZ_NXHE01000010.1"/>
</dbReference>
<accession>A0A854X3D4</accession>
<dbReference type="InterPro" id="IPR037053">
    <property type="entry name" value="Phage_tail_collar_dom_sf"/>
</dbReference>
<feature type="compositionally biased region" description="Polar residues" evidence="1">
    <location>
        <begin position="450"/>
        <end position="467"/>
    </location>
</feature>
<dbReference type="SUPFAM" id="SSF88874">
    <property type="entry name" value="Receptor-binding domain of short tail fibre protein gp12"/>
    <property type="match status" value="2"/>
</dbReference>
<reference evidence="4 5" key="1">
    <citation type="submission" date="2017-09" db="EMBL/GenBank/DDBJ databases">
        <authorList>
            <person name="Haney C."/>
            <person name="Melnyk R."/>
        </authorList>
    </citation>
    <scope>NUCLEOTIDE SEQUENCE [LARGE SCALE GENOMIC DNA]</scope>
    <source>
        <strain evidence="4 5">CH229</strain>
    </source>
</reference>
<feature type="domain" description="Phage tail collar" evidence="2">
    <location>
        <begin position="512"/>
        <end position="570"/>
    </location>
</feature>
<dbReference type="Proteomes" id="UP000218643">
    <property type="component" value="Unassembled WGS sequence"/>
</dbReference>
<dbReference type="PANTHER" id="PTHR35191">
    <property type="entry name" value="PROPHAGE SIDE TAIL FIBER PROTEIN HOMOLOG STFQ-RELATED"/>
    <property type="match status" value="1"/>
</dbReference>
<evidence type="ECO:0000256" key="1">
    <source>
        <dbReference type="SAM" id="MobiDB-lite"/>
    </source>
</evidence>
<dbReference type="InterPro" id="IPR051934">
    <property type="entry name" value="Phage_Tail_Fiber_Structural"/>
</dbReference>
<dbReference type="Pfam" id="PF07484">
    <property type="entry name" value="Collar"/>
    <property type="match status" value="2"/>
</dbReference>
<feature type="region of interest" description="Disordered" evidence="1">
    <location>
        <begin position="448"/>
        <end position="469"/>
    </location>
</feature>
<evidence type="ECO:0000313" key="5">
    <source>
        <dbReference type="Proteomes" id="UP000218643"/>
    </source>
</evidence>
<proteinExistence type="predicted"/>
<dbReference type="EMBL" id="NXHE01000010">
    <property type="protein sequence ID" value="PCM49689.1"/>
    <property type="molecule type" value="Genomic_DNA"/>
</dbReference>
<dbReference type="InterPro" id="IPR011083">
    <property type="entry name" value="Phage_tail_collar_dom"/>
</dbReference>
<protein>
    <submittedName>
        <fullName evidence="4">Phage tail protein</fullName>
    </submittedName>
</protein>
<dbReference type="InterPro" id="IPR022225">
    <property type="entry name" value="Phage_tail_fibre_N"/>
</dbReference>
<sequence>MADYYTLLTNAGIAYETACKAAGVPIKLTQISVGDGGGAVYNPAATATALKREVWRGPLNALFQDEKNPSWLLAEVTIPPDVGGWYVREAGLWTDTGILYAIVKYPESFKPVLATSGSGKEFYIRSIFETSNASLVTLLIDDTVVKATRAWVMSYLAEELGKLDGKQSVRVAASTNIVLNGAQQIDGVAVISGDRVLLANQTLAKDNGLWIVANGDWVRATDANISAKVTPGLTVMVEEGTANGDSLWHLTTNAPITLGTTALTFKMLAGRTGIAAGTYKSLTVDEYGRATAGANPETLAGFGIKDSYTKAEVEALIAKASALPVGSIVAFPVDAPPPGFLELDNSVKSSATYPDLSAYLGGKFNKGDEGVGNFRLPEARGEFLRGWDHGRGVDLGRQVGSLQADDYKSHSHRYFDSVAANIDPFGGTGAGVVNGVVTPPATGGYLATSGPDSNNLTSPTTTVNAGGNETRPRNIAVMWCIKAWNAPVNQGTIDVAALAKEVERLKSAVPVGAVLAFPTGIVAPGYLELDGSVQSIATYPDLAAFLGTTYNKGDEGAGNFRLPDSRGEFLRGWDHGRGADTGRAIGSWQVGTATYGDGDGVNLPIPNLNDPKHVRVLGLEYDTTPAVVESVTVNGTTTAASQGLNMDGVQTPGTAYIGVDFMRSRPRNLAVMWCIKAWNAPINQGSIDIASLATEVKLARLNGAEVGAMRNLRVSLPVAASVATVTADQLIVEQPGVAQYKLANLNLSLDLTTVGAGGMDTGIAPANGSVGIYVIYNPELKVAKLLGVNATLSTAPEIYAGTNMPAGYSASALVSVWQTGASRLMNPGIQHQRSISIARTVVLENGMSMSPTPISLASVVPKNAKTVGGYIHYIGSADFPGGGSLGLSPDVTEVGMKACGIGGIVGLGVLSPFSDLVMATPQTIYYRLYASVSRANDVHISQYTF</sequence>
<evidence type="ECO:0000313" key="4">
    <source>
        <dbReference type="EMBL" id="PCM49689.1"/>
    </source>
</evidence>
<feature type="domain" description="Phage tail collar" evidence="2">
    <location>
        <begin position="326"/>
        <end position="384"/>
    </location>
</feature>
<name>A0A854X3D4_PSEFL</name>
<dbReference type="Pfam" id="PF12571">
    <property type="entry name" value="Phage_tail_fib"/>
    <property type="match status" value="1"/>
</dbReference>
<evidence type="ECO:0000259" key="2">
    <source>
        <dbReference type="Pfam" id="PF07484"/>
    </source>
</evidence>
<organism evidence="4 5">
    <name type="scientific">Pseudomonas fluorescens</name>
    <dbReference type="NCBI Taxonomy" id="294"/>
    <lineage>
        <taxon>Bacteria</taxon>
        <taxon>Pseudomonadati</taxon>
        <taxon>Pseudomonadota</taxon>
        <taxon>Gammaproteobacteria</taxon>
        <taxon>Pseudomonadales</taxon>
        <taxon>Pseudomonadaceae</taxon>
        <taxon>Pseudomonas</taxon>
    </lineage>
</organism>
<feature type="domain" description="Phage tail fibre protein N-terminal" evidence="3">
    <location>
        <begin position="1"/>
        <end position="149"/>
    </location>
</feature>
<reference evidence="4 5" key="2">
    <citation type="submission" date="2017-10" db="EMBL/GenBank/DDBJ databases">
        <title>Rhizosphere-associated Pseudomonas modulate jasmonic acid/salicylic acid antagonism to induce systemic resistance to herbivores at the cost of susceptibility to pathogens.</title>
        <authorList>
            <person name="Haney C.H."/>
            <person name="Wiesmann C.L."/>
            <person name="Shapiro L.R."/>
            <person name="O'Sullivan L.R."/>
            <person name="Khorasani S."/>
            <person name="Melnyk R.A."/>
            <person name="Xiao L."/>
            <person name="Bush J."/>
            <person name="Carrillo J."/>
            <person name="Pierce N.E."/>
            <person name="Ausubel F.M."/>
        </authorList>
    </citation>
    <scope>NUCLEOTIDE SEQUENCE [LARGE SCALE GENOMIC DNA]</scope>
    <source>
        <strain evidence="4 5">CH229</strain>
    </source>
</reference>
<gene>
    <name evidence="4" type="ORF">CP335_10930</name>
</gene>
<dbReference type="PANTHER" id="PTHR35191:SF1">
    <property type="entry name" value="PROPHAGE SIDE TAIL FIBER PROTEIN HOMOLOG STFQ-RELATED"/>
    <property type="match status" value="1"/>
</dbReference>
<dbReference type="AlphaFoldDB" id="A0A854X3D4"/>
<dbReference type="Gene3D" id="3.90.1340.10">
    <property type="entry name" value="Phage tail collar domain"/>
    <property type="match status" value="2"/>
</dbReference>